<gene>
    <name evidence="3" type="ORF">KSP39_PZI006748</name>
</gene>
<dbReference type="InterPro" id="IPR032567">
    <property type="entry name" value="RTL1-rel"/>
</dbReference>
<protein>
    <recommendedName>
        <fullName evidence="2">Retrotransposon gag domain-containing protein</fullName>
    </recommendedName>
</protein>
<comment type="caution">
    <text evidence="3">The sequence shown here is derived from an EMBL/GenBank/DDBJ whole genome shotgun (WGS) entry which is preliminary data.</text>
</comment>
<feature type="compositionally biased region" description="Basic and acidic residues" evidence="1">
    <location>
        <begin position="241"/>
        <end position="254"/>
    </location>
</feature>
<dbReference type="AlphaFoldDB" id="A0AAP0BRW8"/>
<reference evidence="3 4" key="1">
    <citation type="journal article" date="2022" name="Nat. Plants">
        <title>Genomes of leafy and leafless Platanthera orchids illuminate the evolution of mycoheterotrophy.</title>
        <authorList>
            <person name="Li M.H."/>
            <person name="Liu K.W."/>
            <person name="Li Z."/>
            <person name="Lu H.C."/>
            <person name="Ye Q.L."/>
            <person name="Zhang D."/>
            <person name="Wang J.Y."/>
            <person name="Li Y.F."/>
            <person name="Zhong Z.M."/>
            <person name="Liu X."/>
            <person name="Yu X."/>
            <person name="Liu D.K."/>
            <person name="Tu X.D."/>
            <person name="Liu B."/>
            <person name="Hao Y."/>
            <person name="Liao X.Y."/>
            <person name="Jiang Y.T."/>
            <person name="Sun W.H."/>
            <person name="Chen J."/>
            <person name="Chen Y.Q."/>
            <person name="Ai Y."/>
            <person name="Zhai J.W."/>
            <person name="Wu S.S."/>
            <person name="Zhou Z."/>
            <person name="Hsiao Y.Y."/>
            <person name="Wu W.L."/>
            <person name="Chen Y.Y."/>
            <person name="Lin Y.F."/>
            <person name="Hsu J.L."/>
            <person name="Li C.Y."/>
            <person name="Wang Z.W."/>
            <person name="Zhao X."/>
            <person name="Zhong W.Y."/>
            <person name="Ma X.K."/>
            <person name="Ma L."/>
            <person name="Huang J."/>
            <person name="Chen G.Z."/>
            <person name="Huang M.Z."/>
            <person name="Huang L."/>
            <person name="Peng D.H."/>
            <person name="Luo Y.B."/>
            <person name="Zou S.Q."/>
            <person name="Chen S.P."/>
            <person name="Lan S."/>
            <person name="Tsai W.C."/>
            <person name="Van de Peer Y."/>
            <person name="Liu Z.J."/>
        </authorList>
    </citation>
    <scope>NUCLEOTIDE SEQUENCE [LARGE SCALE GENOMIC DNA]</scope>
    <source>
        <strain evidence="3">Lor287</strain>
    </source>
</reference>
<feature type="compositionally biased region" description="Basic and acidic residues" evidence="1">
    <location>
        <begin position="272"/>
        <end position="287"/>
    </location>
</feature>
<feature type="region of interest" description="Disordered" evidence="1">
    <location>
        <begin position="48"/>
        <end position="69"/>
    </location>
</feature>
<dbReference type="Pfam" id="PF08284">
    <property type="entry name" value="RVP_2"/>
    <property type="match status" value="1"/>
</dbReference>
<evidence type="ECO:0000313" key="3">
    <source>
        <dbReference type="EMBL" id="KAK8947110.1"/>
    </source>
</evidence>
<feature type="region of interest" description="Disordered" evidence="1">
    <location>
        <begin position="564"/>
        <end position="586"/>
    </location>
</feature>
<dbReference type="PANTHER" id="PTHR15503">
    <property type="entry name" value="LDOC1 RELATED"/>
    <property type="match status" value="1"/>
</dbReference>
<feature type="compositionally biased region" description="Basic and acidic residues" evidence="1">
    <location>
        <begin position="48"/>
        <end position="59"/>
    </location>
</feature>
<sequence length="586" mass="66350">MPVSDTTRSKEVQSEAEGWKQSCAELARAVHAMGEEMRTLFAGLRVDRLPEGRGGRSPESRSTGSASATSHFATRFPRLDFPRFSGEDLMPWIYKCDQFFEIDGTPEDAKVRMASVHLEGKALYWHQAYMKARLTRQWPNWEEYSQALHGRFGSALFGDPMSELKNLRQRTTVQNYLDEFELLLHRVSVSEDNAISLCLGGLREDIQYGVRMFRPKSLQETFSLARLQEQQLSYRNRKSTSYREEHSSYEEYKGHNPKTSGKPTGSAYARPSHTEWGEGRKSSSSKLDEKRRKGLCFWCDQQYTPGHKCPNRRQAYSMEVVVEAVGEMEEDGEEEQLEFGAEGEETQGPQVSMNALTGVTHNQTMRVTASHQGQPISVLIDSGSTHNFLDEGPANRMQCHLDPIEPFSVAVANGKTITSSHRVESFTWWMQGAEFSSDMFILPLGGCDVVLGVQWLITLGPVNWDFGNLRMEFWSQGKKVALRGATTGPGVWSKGTRVQKLIDKGGQLNMLAMCRVQDRPAMKSVEKEGELEAWKLEGEKLSATELQQLKDLLEWFAELFEEPRGLPPKRGQEHKISSKRRGRPST</sequence>
<keyword evidence="4" id="KW-1185">Reference proteome</keyword>
<dbReference type="InterPro" id="IPR005162">
    <property type="entry name" value="Retrotrans_gag_dom"/>
</dbReference>
<dbReference type="Gene3D" id="2.40.70.10">
    <property type="entry name" value="Acid Proteases"/>
    <property type="match status" value="1"/>
</dbReference>
<evidence type="ECO:0000313" key="4">
    <source>
        <dbReference type="Proteomes" id="UP001418222"/>
    </source>
</evidence>
<dbReference type="PANTHER" id="PTHR15503:SF43">
    <property type="entry name" value="REVERSE TRANSCRIPTASE RNASE H-LIKE DOMAIN-CONTAINING PROTEIN"/>
    <property type="match status" value="1"/>
</dbReference>
<organism evidence="3 4">
    <name type="scientific">Platanthera zijinensis</name>
    <dbReference type="NCBI Taxonomy" id="2320716"/>
    <lineage>
        <taxon>Eukaryota</taxon>
        <taxon>Viridiplantae</taxon>
        <taxon>Streptophyta</taxon>
        <taxon>Embryophyta</taxon>
        <taxon>Tracheophyta</taxon>
        <taxon>Spermatophyta</taxon>
        <taxon>Magnoliopsida</taxon>
        <taxon>Liliopsida</taxon>
        <taxon>Asparagales</taxon>
        <taxon>Orchidaceae</taxon>
        <taxon>Orchidoideae</taxon>
        <taxon>Orchideae</taxon>
        <taxon>Orchidinae</taxon>
        <taxon>Platanthera</taxon>
    </lineage>
</organism>
<dbReference type="SUPFAM" id="SSF50630">
    <property type="entry name" value="Acid proteases"/>
    <property type="match status" value="1"/>
</dbReference>
<feature type="compositionally biased region" description="Polar residues" evidence="1">
    <location>
        <begin position="60"/>
        <end position="69"/>
    </location>
</feature>
<dbReference type="EMBL" id="JBBWWQ010000005">
    <property type="protein sequence ID" value="KAK8947110.1"/>
    <property type="molecule type" value="Genomic_DNA"/>
</dbReference>
<feature type="region of interest" description="Disordered" evidence="1">
    <location>
        <begin position="235"/>
        <end position="287"/>
    </location>
</feature>
<dbReference type="Pfam" id="PF03732">
    <property type="entry name" value="Retrotrans_gag"/>
    <property type="match status" value="1"/>
</dbReference>
<dbReference type="CDD" id="cd00303">
    <property type="entry name" value="retropepsin_like"/>
    <property type="match status" value="1"/>
</dbReference>
<name>A0AAP0BRW8_9ASPA</name>
<evidence type="ECO:0000259" key="2">
    <source>
        <dbReference type="Pfam" id="PF03732"/>
    </source>
</evidence>
<accession>A0AAP0BRW8</accession>
<dbReference type="InterPro" id="IPR021109">
    <property type="entry name" value="Peptidase_aspartic_dom_sf"/>
</dbReference>
<dbReference type="Proteomes" id="UP001418222">
    <property type="component" value="Unassembled WGS sequence"/>
</dbReference>
<feature type="compositionally biased region" description="Basic residues" evidence="1">
    <location>
        <begin position="577"/>
        <end position="586"/>
    </location>
</feature>
<feature type="domain" description="Retrotransposon gag" evidence="2">
    <location>
        <begin position="112"/>
        <end position="204"/>
    </location>
</feature>
<evidence type="ECO:0000256" key="1">
    <source>
        <dbReference type="SAM" id="MobiDB-lite"/>
    </source>
</evidence>
<proteinExistence type="predicted"/>